<keyword evidence="4 7" id="KW-0413">Isomerase</keyword>
<name>A0A840TJ88_9BACT</name>
<sequence>MIDQEITTPEPGVISYQAQSLWDTAQALGFPAAIWRLPHRAEAVLLVSLREQIARRQPDLEALPTGFLLSPFLHAQPDEVLFLEGDLIFTLNESGQVLRMESPLGEEHPLVRPFLDAAAQVPAKAAPLAPTHLHPLNDEVPVPTGTFQNAVAQAVAAIREGYFDKVVLSRTKTLTYADDFPPLEAFQRLCRAYPTAFVSLVRLPERDEMWLGATPETLVELDANRIFRTIALAGTQRASTESGTLLPRQEVRWGQKEIEEQALVSRYIIECFKKIRLREYLERGPKTVLAGNLYHLQTEFEVDTQEVNFPELGTVMLRLLHPTSAVCGTPKEPALRFLTSVEGYDRSFYSGYLGPVNVERASNLYVNLRTMRLAQGVATVFAGAGITEDSDPEREWEETELKCQTLLRVLAPDPTT</sequence>
<dbReference type="Pfam" id="PF00425">
    <property type="entry name" value="Chorismate_bind"/>
    <property type="match status" value="1"/>
</dbReference>
<dbReference type="AlphaFoldDB" id="A0A840TJ88"/>
<feature type="domain" description="Chorismate-utilising enzyme C-terminal" evidence="6">
    <location>
        <begin position="146"/>
        <end position="402"/>
    </location>
</feature>
<gene>
    <name evidence="7" type="ORF">HNQ92_001121</name>
</gene>
<evidence type="ECO:0000256" key="2">
    <source>
        <dbReference type="ARBA" id="ARBA00005297"/>
    </source>
</evidence>
<evidence type="ECO:0000256" key="1">
    <source>
        <dbReference type="ARBA" id="ARBA00000799"/>
    </source>
</evidence>
<dbReference type="EMBL" id="JACHGF010000002">
    <property type="protein sequence ID" value="MBB5282995.1"/>
    <property type="molecule type" value="Genomic_DNA"/>
</dbReference>
<keyword evidence="8" id="KW-1185">Reference proteome</keyword>
<comment type="caution">
    <text evidence="7">The sequence shown here is derived from an EMBL/GenBank/DDBJ whole genome shotgun (WGS) entry which is preliminary data.</text>
</comment>
<dbReference type="InterPro" id="IPR004561">
    <property type="entry name" value="IsoChor_synthase"/>
</dbReference>
<dbReference type="SUPFAM" id="SSF56322">
    <property type="entry name" value="ADC synthase"/>
    <property type="match status" value="1"/>
</dbReference>
<comment type="catalytic activity">
    <reaction evidence="1">
        <text>chorismate = isochorismate</text>
        <dbReference type="Rhea" id="RHEA:18985"/>
        <dbReference type="ChEBI" id="CHEBI:29748"/>
        <dbReference type="ChEBI" id="CHEBI:29780"/>
        <dbReference type="EC" id="5.4.4.2"/>
    </reaction>
</comment>
<evidence type="ECO:0000256" key="3">
    <source>
        <dbReference type="ARBA" id="ARBA00012824"/>
    </source>
</evidence>
<dbReference type="RefSeq" id="WP_184172014.1">
    <property type="nucleotide sequence ID" value="NZ_JACHGF010000002.1"/>
</dbReference>
<protein>
    <recommendedName>
        <fullName evidence="3">isochorismate synthase</fullName>
        <ecNumber evidence="3">5.4.4.2</ecNumber>
    </recommendedName>
    <alternativeName>
        <fullName evidence="5">Isochorismate mutase</fullName>
    </alternativeName>
</protein>
<dbReference type="GO" id="GO:0008909">
    <property type="term" value="F:isochorismate synthase activity"/>
    <property type="evidence" value="ECO:0007669"/>
    <property type="project" value="UniProtKB-EC"/>
</dbReference>
<dbReference type="InterPro" id="IPR005801">
    <property type="entry name" value="ADC_synthase"/>
</dbReference>
<dbReference type="InterPro" id="IPR015890">
    <property type="entry name" value="Chorismate_C"/>
</dbReference>
<dbReference type="PANTHER" id="PTHR42839">
    <property type="entry name" value="ISOCHORISMATE SYNTHASE ENTC"/>
    <property type="match status" value="1"/>
</dbReference>
<reference evidence="7 8" key="1">
    <citation type="submission" date="2020-08" db="EMBL/GenBank/DDBJ databases">
        <title>Genomic Encyclopedia of Type Strains, Phase IV (KMG-IV): sequencing the most valuable type-strain genomes for metagenomic binning, comparative biology and taxonomic classification.</title>
        <authorList>
            <person name="Goeker M."/>
        </authorList>
    </citation>
    <scope>NUCLEOTIDE SEQUENCE [LARGE SCALE GENOMIC DNA]</scope>
    <source>
        <strain evidence="7 8">DSM 105074</strain>
    </source>
</reference>
<dbReference type="Proteomes" id="UP000557307">
    <property type="component" value="Unassembled WGS sequence"/>
</dbReference>
<comment type="similarity">
    <text evidence="2">Belongs to the isochorismate synthase family.</text>
</comment>
<evidence type="ECO:0000313" key="8">
    <source>
        <dbReference type="Proteomes" id="UP000557307"/>
    </source>
</evidence>
<dbReference type="EC" id="5.4.4.2" evidence="3"/>
<accession>A0A840TJ88</accession>
<evidence type="ECO:0000259" key="6">
    <source>
        <dbReference type="Pfam" id="PF00425"/>
    </source>
</evidence>
<evidence type="ECO:0000313" key="7">
    <source>
        <dbReference type="EMBL" id="MBB5282995.1"/>
    </source>
</evidence>
<dbReference type="PANTHER" id="PTHR42839:SF2">
    <property type="entry name" value="ISOCHORISMATE SYNTHASE ENTC"/>
    <property type="match status" value="1"/>
</dbReference>
<dbReference type="NCBIfam" id="TIGR00543">
    <property type="entry name" value="isochor_syn"/>
    <property type="match status" value="1"/>
</dbReference>
<dbReference type="Gene3D" id="3.60.120.10">
    <property type="entry name" value="Anthranilate synthase"/>
    <property type="match status" value="1"/>
</dbReference>
<organism evidence="7 8">
    <name type="scientific">Rhabdobacter roseus</name>
    <dbReference type="NCBI Taxonomy" id="1655419"/>
    <lineage>
        <taxon>Bacteria</taxon>
        <taxon>Pseudomonadati</taxon>
        <taxon>Bacteroidota</taxon>
        <taxon>Cytophagia</taxon>
        <taxon>Cytophagales</taxon>
        <taxon>Cytophagaceae</taxon>
        <taxon>Rhabdobacter</taxon>
    </lineage>
</organism>
<evidence type="ECO:0000256" key="4">
    <source>
        <dbReference type="ARBA" id="ARBA00023235"/>
    </source>
</evidence>
<proteinExistence type="inferred from homology"/>
<evidence type="ECO:0000256" key="5">
    <source>
        <dbReference type="ARBA" id="ARBA00041564"/>
    </source>
</evidence>